<feature type="transmembrane region" description="Helical" evidence="1">
    <location>
        <begin position="28"/>
        <end position="46"/>
    </location>
</feature>
<protein>
    <recommendedName>
        <fullName evidence="4">Rod shape-determining protein MreD</fullName>
    </recommendedName>
</protein>
<evidence type="ECO:0000256" key="1">
    <source>
        <dbReference type="SAM" id="Phobius"/>
    </source>
</evidence>
<reference evidence="2 3" key="1">
    <citation type="submission" date="2015-07" db="EMBL/GenBank/DDBJ databases">
        <title>The draft genome sequence of Leadbetterella sp. JN14-9.</title>
        <authorList>
            <person name="Liu Y."/>
            <person name="Du J."/>
            <person name="Shao Z."/>
        </authorList>
    </citation>
    <scope>NUCLEOTIDE SEQUENCE [LARGE SCALE GENOMIC DNA]</scope>
    <source>
        <strain evidence="2 3">JN14-9</strain>
    </source>
</reference>
<evidence type="ECO:0000313" key="2">
    <source>
        <dbReference type="EMBL" id="KPM48512.1"/>
    </source>
</evidence>
<feature type="transmembrane region" description="Helical" evidence="1">
    <location>
        <begin position="52"/>
        <end position="85"/>
    </location>
</feature>
<keyword evidence="1" id="KW-0812">Transmembrane</keyword>
<dbReference type="OrthoDB" id="1132160at2"/>
<evidence type="ECO:0008006" key="4">
    <source>
        <dbReference type="Google" id="ProtNLM"/>
    </source>
</evidence>
<dbReference type="STRING" id="1605367.AFM12_07765"/>
<dbReference type="Proteomes" id="UP000050454">
    <property type="component" value="Unassembled WGS sequence"/>
</dbReference>
<name>A0A0P7BCZ0_9BACT</name>
<sequence length="174" mass="19730">MSSQDIIKASLVFVLYLTLQVLFARNLVLFDVAFCFIYLVIILWLPGETDTLWVILISFAIGLFVDLFYNTAGVHAAACTLIGFLRKSILKSFFPSRGIENEINVRLAQLGHQRYLAYIAAMTFIHHLALFFIEAGGTHLFLNTLLKIFSSLLFTVLVIYLLSVFVTNLSREKQ</sequence>
<dbReference type="RefSeq" id="WP_055146257.1">
    <property type="nucleotide sequence ID" value="NZ_JXSZ01000006.1"/>
</dbReference>
<gene>
    <name evidence="2" type="ORF">AFM12_07765</name>
</gene>
<organism evidence="2 3">
    <name type="scientific">Jiulongibacter sediminis</name>
    <dbReference type="NCBI Taxonomy" id="1605367"/>
    <lineage>
        <taxon>Bacteria</taxon>
        <taxon>Pseudomonadati</taxon>
        <taxon>Bacteroidota</taxon>
        <taxon>Cytophagia</taxon>
        <taxon>Cytophagales</taxon>
        <taxon>Leadbetterellaceae</taxon>
        <taxon>Jiulongibacter</taxon>
    </lineage>
</organism>
<keyword evidence="1" id="KW-1133">Transmembrane helix</keyword>
<comment type="caution">
    <text evidence="2">The sequence shown here is derived from an EMBL/GenBank/DDBJ whole genome shotgun (WGS) entry which is preliminary data.</text>
</comment>
<dbReference type="EMBL" id="LGTQ01000006">
    <property type="protein sequence ID" value="KPM48512.1"/>
    <property type="molecule type" value="Genomic_DNA"/>
</dbReference>
<evidence type="ECO:0000313" key="3">
    <source>
        <dbReference type="Proteomes" id="UP000050454"/>
    </source>
</evidence>
<keyword evidence="1" id="KW-0472">Membrane</keyword>
<proteinExistence type="predicted"/>
<keyword evidence="3" id="KW-1185">Reference proteome</keyword>
<feature type="transmembrane region" description="Helical" evidence="1">
    <location>
        <begin position="145"/>
        <end position="166"/>
    </location>
</feature>
<accession>A0A0P7BCZ0</accession>
<dbReference type="AlphaFoldDB" id="A0A0P7BCZ0"/>
<feature type="transmembrane region" description="Helical" evidence="1">
    <location>
        <begin position="115"/>
        <end position="133"/>
    </location>
</feature>